<feature type="domain" description="RNA polymerase sigma-70 region 2" evidence="5">
    <location>
        <begin position="33"/>
        <end position="86"/>
    </location>
</feature>
<proteinExistence type="inferred from homology"/>
<name>A0AAW9SCF0_9BACT</name>
<dbReference type="NCBIfam" id="TIGR02985">
    <property type="entry name" value="Sig70_bacteroi1"/>
    <property type="match status" value="1"/>
</dbReference>
<dbReference type="NCBIfam" id="TIGR02937">
    <property type="entry name" value="sigma70-ECF"/>
    <property type="match status" value="1"/>
</dbReference>
<dbReference type="PANTHER" id="PTHR43133">
    <property type="entry name" value="RNA POLYMERASE ECF-TYPE SIGMA FACTO"/>
    <property type="match status" value="1"/>
</dbReference>
<dbReference type="SUPFAM" id="SSF88659">
    <property type="entry name" value="Sigma3 and sigma4 domains of RNA polymerase sigma factors"/>
    <property type="match status" value="1"/>
</dbReference>
<dbReference type="Gene3D" id="1.10.10.10">
    <property type="entry name" value="Winged helix-like DNA-binding domain superfamily/Winged helix DNA-binding domain"/>
    <property type="match status" value="1"/>
</dbReference>
<keyword evidence="4" id="KW-0804">Transcription</keyword>
<dbReference type="InterPro" id="IPR013325">
    <property type="entry name" value="RNA_pol_sigma_r2"/>
</dbReference>
<dbReference type="Gene3D" id="1.10.1740.10">
    <property type="match status" value="1"/>
</dbReference>
<dbReference type="AlphaFoldDB" id="A0AAW9SCF0"/>
<evidence type="ECO:0000259" key="6">
    <source>
        <dbReference type="Pfam" id="PF08281"/>
    </source>
</evidence>
<evidence type="ECO:0000313" key="7">
    <source>
        <dbReference type="EMBL" id="MEN7549470.1"/>
    </source>
</evidence>
<evidence type="ECO:0000256" key="2">
    <source>
        <dbReference type="ARBA" id="ARBA00023015"/>
    </source>
</evidence>
<protein>
    <submittedName>
        <fullName evidence="7">RNA polymerase sigma-70 factor</fullName>
    </submittedName>
</protein>
<dbReference type="Pfam" id="PF04542">
    <property type="entry name" value="Sigma70_r2"/>
    <property type="match status" value="1"/>
</dbReference>
<feature type="domain" description="RNA polymerase sigma factor 70 region 4 type 2" evidence="6">
    <location>
        <begin position="119"/>
        <end position="167"/>
    </location>
</feature>
<dbReference type="Proteomes" id="UP001403385">
    <property type="component" value="Unassembled WGS sequence"/>
</dbReference>
<dbReference type="PANTHER" id="PTHR43133:SF46">
    <property type="entry name" value="RNA POLYMERASE SIGMA-70 FACTOR ECF SUBFAMILY"/>
    <property type="match status" value="1"/>
</dbReference>
<evidence type="ECO:0000256" key="4">
    <source>
        <dbReference type="ARBA" id="ARBA00023163"/>
    </source>
</evidence>
<dbReference type="Pfam" id="PF08281">
    <property type="entry name" value="Sigma70_r4_2"/>
    <property type="match status" value="1"/>
</dbReference>
<keyword evidence="2" id="KW-0805">Transcription regulation</keyword>
<dbReference type="SUPFAM" id="SSF88946">
    <property type="entry name" value="Sigma2 domain of RNA polymerase sigma factors"/>
    <property type="match status" value="1"/>
</dbReference>
<dbReference type="InterPro" id="IPR014327">
    <property type="entry name" value="RNA_pol_sigma70_bacteroid"/>
</dbReference>
<reference evidence="7 8" key="1">
    <citation type="submission" date="2024-04" db="EMBL/GenBank/DDBJ databases">
        <title>Novel genus in family Flammeovirgaceae.</title>
        <authorList>
            <person name="Nguyen T.H."/>
            <person name="Vuong T.Q."/>
            <person name="Le H."/>
            <person name="Kim S.-G."/>
        </authorList>
    </citation>
    <scope>NUCLEOTIDE SEQUENCE [LARGE SCALE GENOMIC DNA]</scope>
    <source>
        <strain evidence="7 8">JCM 23209</strain>
    </source>
</reference>
<dbReference type="InterPro" id="IPR036388">
    <property type="entry name" value="WH-like_DNA-bd_sf"/>
</dbReference>
<comment type="similarity">
    <text evidence="1">Belongs to the sigma-70 factor family. ECF subfamily.</text>
</comment>
<dbReference type="CDD" id="cd06171">
    <property type="entry name" value="Sigma70_r4"/>
    <property type="match status" value="1"/>
</dbReference>
<organism evidence="7 8">
    <name type="scientific">Rapidithrix thailandica</name>
    <dbReference type="NCBI Taxonomy" id="413964"/>
    <lineage>
        <taxon>Bacteria</taxon>
        <taxon>Pseudomonadati</taxon>
        <taxon>Bacteroidota</taxon>
        <taxon>Cytophagia</taxon>
        <taxon>Cytophagales</taxon>
        <taxon>Flammeovirgaceae</taxon>
        <taxon>Rapidithrix</taxon>
    </lineage>
</organism>
<gene>
    <name evidence="7" type="ORF">AAG747_16220</name>
</gene>
<comment type="caution">
    <text evidence="7">The sequence shown here is derived from an EMBL/GenBank/DDBJ whole genome shotgun (WGS) entry which is preliminary data.</text>
</comment>
<dbReference type="InterPro" id="IPR007627">
    <property type="entry name" value="RNA_pol_sigma70_r2"/>
</dbReference>
<dbReference type="EMBL" id="JBDKWZ010000009">
    <property type="protein sequence ID" value="MEN7549470.1"/>
    <property type="molecule type" value="Genomic_DNA"/>
</dbReference>
<dbReference type="InterPro" id="IPR013249">
    <property type="entry name" value="RNA_pol_sigma70_r4_t2"/>
</dbReference>
<evidence type="ECO:0000256" key="3">
    <source>
        <dbReference type="ARBA" id="ARBA00023082"/>
    </source>
</evidence>
<dbReference type="InterPro" id="IPR013324">
    <property type="entry name" value="RNA_pol_sigma_r3/r4-like"/>
</dbReference>
<dbReference type="GO" id="GO:0016987">
    <property type="term" value="F:sigma factor activity"/>
    <property type="evidence" value="ECO:0007669"/>
    <property type="project" value="UniProtKB-KW"/>
</dbReference>
<keyword evidence="8" id="KW-1185">Reference proteome</keyword>
<evidence type="ECO:0000259" key="5">
    <source>
        <dbReference type="Pfam" id="PF04542"/>
    </source>
</evidence>
<sequence>MKEEQSNKQELPWQDKKRFEQFYKDHFLTMVVFCEHVVKDKDLACQLVQEAFFKIWEKRTKLQEIKNPEAYLYVAVKNVALDYLRKFQHELFVLPEEQVDEEATFPWSEDESLMPLIKKLTKQLPDKCREVFELSYFQGLTKDEIAEYLKISPETVKKQRTIALKKMRSALSPYVKSLLILISFLG</sequence>
<dbReference type="GO" id="GO:0006352">
    <property type="term" value="P:DNA-templated transcription initiation"/>
    <property type="evidence" value="ECO:0007669"/>
    <property type="project" value="InterPro"/>
</dbReference>
<evidence type="ECO:0000256" key="1">
    <source>
        <dbReference type="ARBA" id="ARBA00010641"/>
    </source>
</evidence>
<dbReference type="RefSeq" id="WP_346822249.1">
    <property type="nucleotide sequence ID" value="NZ_JBDKWZ010000009.1"/>
</dbReference>
<accession>A0AAW9SCF0</accession>
<dbReference type="InterPro" id="IPR039425">
    <property type="entry name" value="RNA_pol_sigma-70-like"/>
</dbReference>
<dbReference type="GO" id="GO:0003677">
    <property type="term" value="F:DNA binding"/>
    <property type="evidence" value="ECO:0007669"/>
    <property type="project" value="InterPro"/>
</dbReference>
<keyword evidence="3" id="KW-0731">Sigma factor</keyword>
<dbReference type="InterPro" id="IPR014284">
    <property type="entry name" value="RNA_pol_sigma-70_dom"/>
</dbReference>
<evidence type="ECO:0000313" key="8">
    <source>
        <dbReference type="Proteomes" id="UP001403385"/>
    </source>
</evidence>